<dbReference type="EMBL" id="QXDL01000084">
    <property type="protein sequence ID" value="RIH83817.1"/>
    <property type="molecule type" value="Genomic_DNA"/>
</dbReference>
<dbReference type="Proteomes" id="UP000265715">
    <property type="component" value="Unassembled WGS sequence"/>
</dbReference>
<sequence>MGWRLDQVIFQREAGRVVVHVDLFDPLGRLRREVFHPATPDPETALERVAQALAQRGVRGPGRVRQRKGSALLPSPELQRSFLESLES</sequence>
<comment type="caution">
    <text evidence="1">The sequence shown here is derived from an EMBL/GenBank/DDBJ whole genome shotgun (WGS) entry which is preliminary data.</text>
</comment>
<dbReference type="RefSeq" id="WP_119315228.1">
    <property type="nucleotide sequence ID" value="NZ_QXDL01000084.1"/>
</dbReference>
<name>A0A399EGQ3_9DEIN</name>
<accession>A0A399EGQ3</accession>
<gene>
    <name evidence="1" type="ORF">Mterra_02166</name>
</gene>
<evidence type="ECO:0000313" key="1">
    <source>
        <dbReference type="EMBL" id="RIH83817.1"/>
    </source>
</evidence>
<organism evidence="1 2">
    <name type="scientific">Calidithermus terrae</name>
    <dbReference type="NCBI Taxonomy" id="1408545"/>
    <lineage>
        <taxon>Bacteria</taxon>
        <taxon>Thermotogati</taxon>
        <taxon>Deinococcota</taxon>
        <taxon>Deinococci</taxon>
        <taxon>Thermales</taxon>
        <taxon>Thermaceae</taxon>
        <taxon>Calidithermus</taxon>
    </lineage>
</organism>
<dbReference type="AlphaFoldDB" id="A0A399EGQ3"/>
<proteinExistence type="predicted"/>
<reference evidence="1 2" key="1">
    <citation type="submission" date="2018-08" db="EMBL/GenBank/DDBJ databases">
        <title>Meiothermus terrae DSM 26712 genome sequencing project.</title>
        <authorList>
            <person name="Da Costa M.S."/>
            <person name="Albuquerque L."/>
            <person name="Raposo P."/>
            <person name="Froufe H.J.C."/>
            <person name="Barroso C.S."/>
            <person name="Egas C."/>
        </authorList>
    </citation>
    <scope>NUCLEOTIDE SEQUENCE [LARGE SCALE GENOMIC DNA]</scope>
    <source>
        <strain evidence="1 2">DSM 26712</strain>
    </source>
</reference>
<evidence type="ECO:0000313" key="2">
    <source>
        <dbReference type="Proteomes" id="UP000265715"/>
    </source>
</evidence>
<dbReference type="OrthoDB" id="26416at2"/>
<keyword evidence="2" id="KW-1185">Reference proteome</keyword>
<protein>
    <submittedName>
        <fullName evidence="1">Uncharacterized protein</fullName>
    </submittedName>
</protein>